<evidence type="ECO:0000256" key="4">
    <source>
        <dbReference type="ARBA" id="ARBA00022989"/>
    </source>
</evidence>
<comment type="caution">
    <text evidence="8">The sequence shown here is derived from an EMBL/GenBank/DDBJ whole genome shotgun (WGS) entry which is preliminary data.</text>
</comment>
<dbReference type="RefSeq" id="WP_180907842.1">
    <property type="nucleotide sequence ID" value="NZ_CAIJDP010000057.1"/>
</dbReference>
<dbReference type="InterPro" id="IPR051791">
    <property type="entry name" value="Pra-immunoreactive"/>
</dbReference>
<reference evidence="8 9" key="1">
    <citation type="submission" date="2020-06" db="EMBL/GenBank/DDBJ databases">
        <authorList>
            <person name="Criscuolo A."/>
        </authorList>
    </citation>
    <scope>NUCLEOTIDE SEQUENCE [LARGE SCALE GENOMIC DNA]</scope>
    <source>
        <strain evidence="9">CIP 111411</strain>
    </source>
</reference>
<evidence type="ECO:0000256" key="6">
    <source>
        <dbReference type="SAM" id="Phobius"/>
    </source>
</evidence>
<organism evidence="8 9">
    <name type="scientific">Flavobacterium salmonis</name>
    <dbReference type="NCBI Taxonomy" id="2654844"/>
    <lineage>
        <taxon>Bacteria</taxon>
        <taxon>Pseudomonadati</taxon>
        <taxon>Bacteroidota</taxon>
        <taxon>Flavobacteriia</taxon>
        <taxon>Flavobacteriales</taxon>
        <taxon>Flavobacteriaceae</taxon>
        <taxon>Flavobacterium</taxon>
    </lineage>
</organism>
<evidence type="ECO:0000256" key="1">
    <source>
        <dbReference type="ARBA" id="ARBA00004651"/>
    </source>
</evidence>
<gene>
    <name evidence="8" type="ORF">FLAT13_00539</name>
</gene>
<dbReference type="Pfam" id="PF06271">
    <property type="entry name" value="RDD"/>
    <property type="match status" value="1"/>
</dbReference>
<dbReference type="PANTHER" id="PTHR36115:SF4">
    <property type="entry name" value="MEMBRANE PROTEIN"/>
    <property type="match status" value="1"/>
</dbReference>
<sequence length="172" mass="19792">MSDSTYILDNKLLASNDSRFINNLVDSSLTYAFSLVLQYYFFPFLIGFFDSFDLTGFGVWYYNLNEWYWLGISWTLTLGYYVLTEGFLGRSLGKFITGTIVINKSGNKPGFRIILIRTLIRFIPLDILSFLGNSGRGCHDSFSNTYVVKKKALDESIKLHYEFDLIGMPEIE</sequence>
<dbReference type="GO" id="GO:0005886">
    <property type="term" value="C:plasma membrane"/>
    <property type="evidence" value="ECO:0007669"/>
    <property type="project" value="UniProtKB-SubCell"/>
</dbReference>
<evidence type="ECO:0000313" key="9">
    <source>
        <dbReference type="Proteomes" id="UP000530060"/>
    </source>
</evidence>
<dbReference type="InterPro" id="IPR010432">
    <property type="entry name" value="RDD"/>
</dbReference>
<feature type="domain" description="RDD" evidence="7">
    <location>
        <begin position="14"/>
        <end position="131"/>
    </location>
</feature>
<keyword evidence="9" id="KW-1185">Reference proteome</keyword>
<dbReference type="AlphaFoldDB" id="A0A6V6YPN3"/>
<feature type="transmembrane region" description="Helical" evidence="6">
    <location>
        <begin position="29"/>
        <end position="47"/>
    </location>
</feature>
<dbReference type="Proteomes" id="UP000530060">
    <property type="component" value="Unassembled WGS sequence"/>
</dbReference>
<accession>A0A6V6YPN3</accession>
<evidence type="ECO:0000256" key="3">
    <source>
        <dbReference type="ARBA" id="ARBA00022692"/>
    </source>
</evidence>
<keyword evidence="5 6" id="KW-0472">Membrane</keyword>
<comment type="subcellular location">
    <subcellularLocation>
        <location evidence="1">Cell membrane</location>
        <topology evidence="1">Multi-pass membrane protein</topology>
    </subcellularLocation>
</comment>
<protein>
    <submittedName>
        <fullName evidence="8">Transporter</fullName>
    </submittedName>
</protein>
<evidence type="ECO:0000313" key="8">
    <source>
        <dbReference type="EMBL" id="CAD0001395.1"/>
    </source>
</evidence>
<keyword evidence="4 6" id="KW-1133">Transmembrane helix</keyword>
<evidence type="ECO:0000256" key="2">
    <source>
        <dbReference type="ARBA" id="ARBA00022475"/>
    </source>
</evidence>
<dbReference type="PANTHER" id="PTHR36115">
    <property type="entry name" value="PROLINE-RICH ANTIGEN HOMOLOG-RELATED"/>
    <property type="match status" value="1"/>
</dbReference>
<feature type="transmembrane region" description="Helical" evidence="6">
    <location>
        <begin position="67"/>
        <end position="84"/>
    </location>
</feature>
<keyword evidence="3 6" id="KW-0812">Transmembrane</keyword>
<dbReference type="EMBL" id="CAIJDP010000057">
    <property type="protein sequence ID" value="CAD0001395.1"/>
    <property type="molecule type" value="Genomic_DNA"/>
</dbReference>
<keyword evidence="2" id="KW-1003">Cell membrane</keyword>
<name>A0A6V6YPN3_9FLAO</name>
<evidence type="ECO:0000256" key="5">
    <source>
        <dbReference type="ARBA" id="ARBA00023136"/>
    </source>
</evidence>
<evidence type="ECO:0000259" key="7">
    <source>
        <dbReference type="Pfam" id="PF06271"/>
    </source>
</evidence>
<proteinExistence type="predicted"/>